<keyword evidence="2" id="KW-1185">Reference proteome</keyword>
<proteinExistence type="predicted"/>
<dbReference type="AlphaFoldDB" id="A0AAE0ZLD4"/>
<accession>A0AAE0ZLD4</accession>
<dbReference type="Proteomes" id="UP001283361">
    <property type="component" value="Unassembled WGS sequence"/>
</dbReference>
<gene>
    <name evidence="1" type="ORF">RRG08_024371</name>
</gene>
<sequence length="169" mass="18437">MSKRMVCTKDEWILWNGLALLVTVVNLASCQHVERKFWHTIKTKSNTNLGQTGSIFQGKPFTSMALQLSDNMSPPALDATPLPRSLECKAASDCLGVSGCCLRGLCSKTGGAFDSCYTQELMNGQTRYQGVWRKSDLCPCAYSYHCLAINSGDSHPQHGPRGFCIPAIG</sequence>
<protein>
    <submittedName>
        <fullName evidence="1">Uncharacterized protein</fullName>
    </submittedName>
</protein>
<reference evidence="1" key="1">
    <citation type="journal article" date="2023" name="G3 (Bethesda)">
        <title>A reference genome for the long-term kleptoplast-retaining sea slug Elysia crispata morphotype clarki.</title>
        <authorList>
            <person name="Eastman K.E."/>
            <person name="Pendleton A.L."/>
            <person name="Shaikh M.A."/>
            <person name="Suttiyut T."/>
            <person name="Ogas R."/>
            <person name="Tomko P."/>
            <person name="Gavelis G."/>
            <person name="Widhalm J.R."/>
            <person name="Wisecaver J.H."/>
        </authorList>
    </citation>
    <scope>NUCLEOTIDE SEQUENCE</scope>
    <source>
        <strain evidence="1">ECLA1</strain>
    </source>
</reference>
<comment type="caution">
    <text evidence="1">The sequence shown here is derived from an EMBL/GenBank/DDBJ whole genome shotgun (WGS) entry which is preliminary data.</text>
</comment>
<evidence type="ECO:0000313" key="2">
    <source>
        <dbReference type="Proteomes" id="UP001283361"/>
    </source>
</evidence>
<evidence type="ECO:0000313" key="1">
    <source>
        <dbReference type="EMBL" id="KAK3771292.1"/>
    </source>
</evidence>
<dbReference type="EMBL" id="JAWDGP010003760">
    <property type="protein sequence ID" value="KAK3771292.1"/>
    <property type="molecule type" value="Genomic_DNA"/>
</dbReference>
<organism evidence="1 2">
    <name type="scientific">Elysia crispata</name>
    <name type="common">lettuce slug</name>
    <dbReference type="NCBI Taxonomy" id="231223"/>
    <lineage>
        <taxon>Eukaryota</taxon>
        <taxon>Metazoa</taxon>
        <taxon>Spiralia</taxon>
        <taxon>Lophotrochozoa</taxon>
        <taxon>Mollusca</taxon>
        <taxon>Gastropoda</taxon>
        <taxon>Heterobranchia</taxon>
        <taxon>Euthyneura</taxon>
        <taxon>Panpulmonata</taxon>
        <taxon>Sacoglossa</taxon>
        <taxon>Placobranchoidea</taxon>
        <taxon>Plakobranchidae</taxon>
        <taxon>Elysia</taxon>
    </lineage>
</organism>
<name>A0AAE0ZLD4_9GAST</name>